<dbReference type="RefSeq" id="WP_135251175.1">
    <property type="nucleotide sequence ID" value="NZ_SMLK01000007.1"/>
</dbReference>
<dbReference type="Proteomes" id="UP000297839">
    <property type="component" value="Unassembled WGS sequence"/>
</dbReference>
<evidence type="ECO:0000313" key="1">
    <source>
        <dbReference type="EMBL" id="TFY97623.1"/>
    </source>
</evidence>
<reference evidence="1 2" key="1">
    <citation type="submission" date="2019-03" db="EMBL/GenBank/DDBJ databases">
        <title>Ramlibacter sp. 18x22-1, whole genome shotgun sequence.</title>
        <authorList>
            <person name="Zhang X."/>
            <person name="Feng G."/>
            <person name="Zhu H."/>
        </authorList>
    </citation>
    <scope>NUCLEOTIDE SEQUENCE [LARGE SCALE GENOMIC DNA]</scope>
    <source>
        <strain evidence="1 2">18x22-1</strain>
    </source>
</reference>
<name>A0A4Z0BGN7_9BURK</name>
<accession>A0A4Z0BGN7</accession>
<keyword evidence="2" id="KW-1185">Reference proteome</keyword>
<protein>
    <submittedName>
        <fullName evidence="1">Uncharacterized protein</fullName>
    </submittedName>
</protein>
<gene>
    <name evidence="1" type="ORF">EZ216_18010</name>
</gene>
<organism evidence="1 2">
    <name type="scientific">Ramlibacter humi</name>
    <dbReference type="NCBI Taxonomy" id="2530451"/>
    <lineage>
        <taxon>Bacteria</taxon>
        <taxon>Pseudomonadati</taxon>
        <taxon>Pseudomonadota</taxon>
        <taxon>Betaproteobacteria</taxon>
        <taxon>Burkholderiales</taxon>
        <taxon>Comamonadaceae</taxon>
        <taxon>Ramlibacter</taxon>
    </lineage>
</organism>
<evidence type="ECO:0000313" key="2">
    <source>
        <dbReference type="Proteomes" id="UP000297839"/>
    </source>
</evidence>
<comment type="caution">
    <text evidence="1">The sequence shown here is derived from an EMBL/GenBank/DDBJ whole genome shotgun (WGS) entry which is preliminary data.</text>
</comment>
<proteinExistence type="predicted"/>
<dbReference type="EMBL" id="SMLK01000007">
    <property type="protein sequence ID" value="TFY97623.1"/>
    <property type="molecule type" value="Genomic_DNA"/>
</dbReference>
<dbReference type="OrthoDB" id="664896at2"/>
<sequence>MKPIDQKAFSKLRLPHLLPGKPVYRVWNFEYLGSHWLGHVHGFSHVLRPYSSPFRTVSIAIDMRDASDEDLRRASARLGMHMDRSLTAQECLDRYGAPLATQEFASDRKTFCFRTSPGYEVGLTILNAGGLVYFTMDSERATRTS</sequence>
<dbReference type="AlphaFoldDB" id="A0A4Z0BGN7"/>